<sequence>MQPGLRVCWLAGLLACSTSIVFSRTVSLPIHTHTRIESRSLDQGELVPRHHRDRRERSVAPFICFFILVSRRPVIPNMHGAAERPSRLPITDKLNR</sequence>
<gene>
    <name evidence="2" type="ORF">B0H67DRAFT_249611</name>
</gene>
<evidence type="ECO:0000256" key="1">
    <source>
        <dbReference type="SAM" id="SignalP"/>
    </source>
</evidence>
<keyword evidence="1" id="KW-0732">Signal</keyword>
<evidence type="ECO:0008006" key="4">
    <source>
        <dbReference type="Google" id="ProtNLM"/>
    </source>
</evidence>
<evidence type="ECO:0000313" key="2">
    <source>
        <dbReference type="EMBL" id="KAK0715755.1"/>
    </source>
</evidence>
<dbReference type="AlphaFoldDB" id="A0AA40AH51"/>
<dbReference type="Proteomes" id="UP001172102">
    <property type="component" value="Unassembled WGS sequence"/>
</dbReference>
<feature type="chain" id="PRO_5041465898" description="Secreted protein" evidence="1">
    <location>
        <begin position="24"/>
        <end position="96"/>
    </location>
</feature>
<organism evidence="2 3">
    <name type="scientific">Lasiosphaeris hirsuta</name>
    <dbReference type="NCBI Taxonomy" id="260670"/>
    <lineage>
        <taxon>Eukaryota</taxon>
        <taxon>Fungi</taxon>
        <taxon>Dikarya</taxon>
        <taxon>Ascomycota</taxon>
        <taxon>Pezizomycotina</taxon>
        <taxon>Sordariomycetes</taxon>
        <taxon>Sordariomycetidae</taxon>
        <taxon>Sordariales</taxon>
        <taxon>Lasiosphaeriaceae</taxon>
        <taxon>Lasiosphaeris</taxon>
    </lineage>
</organism>
<protein>
    <recommendedName>
        <fullName evidence="4">Secreted protein</fullName>
    </recommendedName>
</protein>
<comment type="caution">
    <text evidence="2">The sequence shown here is derived from an EMBL/GenBank/DDBJ whole genome shotgun (WGS) entry which is preliminary data.</text>
</comment>
<dbReference type="EMBL" id="JAUKUA010000004">
    <property type="protein sequence ID" value="KAK0715755.1"/>
    <property type="molecule type" value="Genomic_DNA"/>
</dbReference>
<evidence type="ECO:0000313" key="3">
    <source>
        <dbReference type="Proteomes" id="UP001172102"/>
    </source>
</evidence>
<name>A0AA40AH51_9PEZI</name>
<reference evidence="2" key="1">
    <citation type="submission" date="2023-06" db="EMBL/GenBank/DDBJ databases">
        <title>Genome-scale phylogeny and comparative genomics of the fungal order Sordariales.</title>
        <authorList>
            <consortium name="Lawrence Berkeley National Laboratory"/>
            <person name="Hensen N."/>
            <person name="Bonometti L."/>
            <person name="Westerberg I."/>
            <person name="Brannstrom I.O."/>
            <person name="Guillou S."/>
            <person name="Cros-Aarteil S."/>
            <person name="Calhoun S."/>
            <person name="Haridas S."/>
            <person name="Kuo A."/>
            <person name="Mondo S."/>
            <person name="Pangilinan J."/>
            <person name="Riley R."/>
            <person name="Labutti K."/>
            <person name="Andreopoulos B."/>
            <person name="Lipzen A."/>
            <person name="Chen C."/>
            <person name="Yanf M."/>
            <person name="Daum C."/>
            <person name="Ng V."/>
            <person name="Clum A."/>
            <person name="Steindorff A."/>
            <person name="Ohm R."/>
            <person name="Martin F."/>
            <person name="Silar P."/>
            <person name="Natvig D."/>
            <person name="Lalanne C."/>
            <person name="Gautier V."/>
            <person name="Ament-Velasquez S.L."/>
            <person name="Kruys A."/>
            <person name="Hutchinson M.I."/>
            <person name="Powell A.J."/>
            <person name="Barry K."/>
            <person name="Miller A.N."/>
            <person name="Grigoriev I.V."/>
            <person name="Debuchy R."/>
            <person name="Gladieux P."/>
            <person name="Thoren M.H."/>
            <person name="Johannesson H."/>
        </authorList>
    </citation>
    <scope>NUCLEOTIDE SEQUENCE</scope>
    <source>
        <strain evidence="2">SMH4607-1</strain>
    </source>
</reference>
<proteinExistence type="predicted"/>
<accession>A0AA40AH51</accession>
<keyword evidence="3" id="KW-1185">Reference proteome</keyword>
<feature type="signal peptide" evidence="1">
    <location>
        <begin position="1"/>
        <end position="23"/>
    </location>
</feature>